<dbReference type="STRING" id="6277.A0A498S5P9"/>
<evidence type="ECO:0000313" key="1">
    <source>
        <dbReference type="EMBL" id="VBB28715.1"/>
    </source>
</evidence>
<evidence type="ECO:0000313" key="2">
    <source>
        <dbReference type="Proteomes" id="UP000276991"/>
    </source>
</evidence>
<dbReference type="Proteomes" id="UP000276991">
    <property type="component" value="Unassembled WGS sequence"/>
</dbReference>
<organism evidence="1 2">
    <name type="scientific">Acanthocheilonema viteae</name>
    <name type="common">Filarial nematode worm</name>
    <name type="synonym">Dipetalonema viteae</name>
    <dbReference type="NCBI Taxonomy" id="6277"/>
    <lineage>
        <taxon>Eukaryota</taxon>
        <taxon>Metazoa</taxon>
        <taxon>Ecdysozoa</taxon>
        <taxon>Nematoda</taxon>
        <taxon>Chromadorea</taxon>
        <taxon>Rhabditida</taxon>
        <taxon>Spirurina</taxon>
        <taxon>Spiruromorpha</taxon>
        <taxon>Filarioidea</taxon>
        <taxon>Onchocercidae</taxon>
        <taxon>Acanthocheilonema</taxon>
    </lineage>
</organism>
<dbReference type="EMBL" id="UPTC01000460">
    <property type="protein sequence ID" value="VBB28715.1"/>
    <property type="molecule type" value="Genomic_DNA"/>
</dbReference>
<sequence>MKQSKDDMCRSEELLMFEFPFKSDFDFGAELGSSAQHPFSLRSRLREVRDAFRGFRYHQQFCHVLIKITVLTVNEISIALVSLLTAQLSDRLIQMVFADCLLA</sequence>
<dbReference type="AlphaFoldDB" id="A0A498S5P9"/>
<reference evidence="1 2" key="1">
    <citation type="submission" date="2018-08" db="EMBL/GenBank/DDBJ databases">
        <authorList>
            <person name="Laetsch R D."/>
            <person name="Stevens L."/>
            <person name="Kumar S."/>
            <person name="Blaxter L. M."/>
        </authorList>
    </citation>
    <scope>NUCLEOTIDE SEQUENCE [LARGE SCALE GENOMIC DNA]</scope>
</reference>
<proteinExistence type="predicted"/>
<gene>
    <name evidence="1" type="ORF">NAV_LOCUS3545</name>
</gene>
<name>A0A498S5P9_ACAVI</name>
<dbReference type="OrthoDB" id="5868432at2759"/>
<keyword evidence="2" id="KW-1185">Reference proteome</keyword>
<accession>A0A498S5P9</accession>
<protein>
    <submittedName>
        <fullName evidence="1">Uncharacterized protein</fullName>
    </submittedName>
</protein>